<protein>
    <submittedName>
        <fullName evidence="1">Uncharacterized protein</fullName>
    </submittedName>
</protein>
<organism evidence="1 2">
    <name type="scientific">Streptomyces europaeiscabiei</name>
    <dbReference type="NCBI Taxonomy" id="146819"/>
    <lineage>
        <taxon>Bacteria</taxon>
        <taxon>Bacillati</taxon>
        <taxon>Actinomycetota</taxon>
        <taxon>Actinomycetes</taxon>
        <taxon>Kitasatosporales</taxon>
        <taxon>Streptomycetaceae</taxon>
        <taxon>Streptomyces</taxon>
    </lineage>
</organism>
<keyword evidence="2" id="KW-1185">Reference proteome</keyword>
<evidence type="ECO:0000313" key="2">
    <source>
        <dbReference type="Proteomes" id="UP001271274"/>
    </source>
</evidence>
<comment type="caution">
    <text evidence="1">The sequence shown here is derived from an EMBL/GenBank/DDBJ whole genome shotgun (WGS) entry which is preliminary data.</text>
</comment>
<proteinExistence type="predicted"/>
<dbReference type="RefSeq" id="WP_119581436.1">
    <property type="nucleotide sequence ID" value="NZ_JARAYT010000023.1"/>
</dbReference>
<reference evidence="1 2" key="1">
    <citation type="journal article" date="2023" name="Microb. Genom.">
        <title>Mesoterricola silvestris gen. nov., sp. nov., Mesoterricola sediminis sp. nov., Geothrix oryzae sp. nov., Geothrix edaphica sp. nov., Geothrix rubra sp. nov., and Geothrix limicola sp. nov., six novel members of Acidobacteriota isolated from soils.</title>
        <authorList>
            <person name="Weisberg A.J."/>
            <person name="Pearce E."/>
            <person name="Kramer C.G."/>
            <person name="Chang J.H."/>
            <person name="Clarke C.R."/>
        </authorList>
    </citation>
    <scope>NUCLEOTIDE SEQUENCE [LARGE SCALE GENOMIC DNA]</scope>
    <source>
        <strain evidence="1 2">ID09-01A</strain>
    </source>
</reference>
<dbReference type="Proteomes" id="UP001271274">
    <property type="component" value="Unassembled WGS sequence"/>
</dbReference>
<dbReference type="EMBL" id="JARAYU010000023">
    <property type="protein sequence ID" value="MDX3706013.1"/>
    <property type="molecule type" value="Genomic_DNA"/>
</dbReference>
<name>A0ABU4NT78_9ACTN</name>
<gene>
    <name evidence="1" type="ORF">PV662_41060</name>
</gene>
<accession>A0ABU4NT78</accession>
<sequence>MEQVVGGCASWSYRDAVPAVDRLLERGRVEDELGGMEVTRSACDEWPADGDLSVVAGGPGA</sequence>
<evidence type="ECO:0000313" key="1">
    <source>
        <dbReference type="EMBL" id="MDX3706013.1"/>
    </source>
</evidence>